<dbReference type="HAMAP" id="MF_01987">
    <property type="entry name" value="Ribokinase"/>
    <property type="match status" value="1"/>
</dbReference>
<dbReference type="GO" id="GO:0046872">
    <property type="term" value="F:metal ion binding"/>
    <property type="evidence" value="ECO:0007669"/>
    <property type="project" value="UniProtKB-KW"/>
</dbReference>
<evidence type="ECO:0000256" key="8">
    <source>
        <dbReference type="ARBA" id="ARBA00023277"/>
    </source>
</evidence>
<sequence length="289" mass="30895">MTIKIAVVGSINMDLVTSVKKVPIAGETVMGENFATMPGGKGANQAVAAARLGAEVSMIGCLGSDYLGDGLLEVLKKEGIRTEAVKRVEGSSGTASIILSEGDNRIIVVPGANHEMTPQWIEENRKVIEDSDLLLVQLEIPLNCVQKALEIGKAANVITILNPAPMTKLPAEIIQLADYITPNEHEYQTLSEEFPIAELSSKLIITMGDEGVLFYEEGKEVRIPAFNVPVVDTTGAGDTFNGALGVAICEQLGLKEAIRFANRAAALSITQIGAQNGMPTKKMIRQFFE</sequence>
<feature type="binding site" evidence="9">
    <location>
        <position position="183"/>
    </location>
    <ligand>
        <name>ATP</name>
        <dbReference type="ChEBI" id="CHEBI:30616"/>
    </ligand>
</feature>
<keyword evidence="13" id="KW-1185">Reference proteome</keyword>
<dbReference type="PANTHER" id="PTHR10584">
    <property type="entry name" value="SUGAR KINASE"/>
    <property type="match status" value="1"/>
</dbReference>
<keyword evidence="7 9" id="KW-0630">Potassium</keyword>
<dbReference type="UniPathway" id="UPA00916">
    <property type="reaction ID" value="UER00889"/>
</dbReference>
<feature type="binding site" evidence="9">
    <location>
        <position position="268"/>
    </location>
    <ligand>
        <name>K(+)</name>
        <dbReference type="ChEBI" id="CHEBI:29103"/>
    </ligand>
</feature>
<feature type="active site" description="Proton acceptor" evidence="9">
    <location>
        <position position="238"/>
    </location>
</feature>
<evidence type="ECO:0000256" key="1">
    <source>
        <dbReference type="ARBA" id="ARBA00022679"/>
    </source>
</evidence>
<organism evidence="12 13">
    <name type="scientific">Pradoshia eiseniae</name>
    <dbReference type="NCBI Taxonomy" id="2064768"/>
    <lineage>
        <taxon>Bacteria</taxon>
        <taxon>Bacillati</taxon>
        <taxon>Bacillota</taxon>
        <taxon>Bacilli</taxon>
        <taxon>Bacillales</taxon>
        <taxon>Bacillaceae</taxon>
        <taxon>Pradoshia</taxon>
    </lineage>
</organism>
<evidence type="ECO:0000256" key="6">
    <source>
        <dbReference type="ARBA" id="ARBA00022842"/>
    </source>
</evidence>
<comment type="catalytic activity">
    <reaction evidence="9">
        <text>D-ribose + ATP = D-ribose 5-phosphate + ADP + H(+)</text>
        <dbReference type="Rhea" id="RHEA:13697"/>
        <dbReference type="ChEBI" id="CHEBI:15378"/>
        <dbReference type="ChEBI" id="CHEBI:30616"/>
        <dbReference type="ChEBI" id="CHEBI:47013"/>
        <dbReference type="ChEBI" id="CHEBI:78346"/>
        <dbReference type="ChEBI" id="CHEBI:456216"/>
        <dbReference type="EC" id="2.7.1.15"/>
    </reaction>
</comment>
<feature type="binding site" evidence="9">
    <location>
        <position position="273"/>
    </location>
    <ligand>
        <name>K(+)</name>
        <dbReference type="ChEBI" id="CHEBI:29103"/>
    </ligand>
</feature>
<dbReference type="Gene3D" id="3.40.1190.20">
    <property type="match status" value="1"/>
</dbReference>
<dbReference type="GO" id="GO:0005829">
    <property type="term" value="C:cytosol"/>
    <property type="evidence" value="ECO:0007669"/>
    <property type="project" value="TreeGrafter"/>
</dbReference>
<dbReference type="PRINTS" id="PR00990">
    <property type="entry name" value="RIBOKINASE"/>
</dbReference>
<comment type="caution">
    <text evidence="9">Lacks conserved residue(s) required for the propagation of feature annotation.</text>
</comment>
<proteinExistence type="inferred from homology"/>
<comment type="subcellular location">
    <subcellularLocation>
        <location evidence="9">Cytoplasm</location>
    </subcellularLocation>
</comment>
<feature type="binding site" evidence="9">
    <location>
        <position position="238"/>
    </location>
    <ligand>
        <name>substrate</name>
    </ligand>
</feature>
<feature type="binding site" evidence="9">
    <location>
        <begin position="237"/>
        <end position="238"/>
    </location>
    <ligand>
        <name>ATP</name>
        <dbReference type="ChEBI" id="CHEBI:30616"/>
    </ligand>
</feature>
<dbReference type="PANTHER" id="PTHR10584:SF166">
    <property type="entry name" value="RIBOKINASE"/>
    <property type="match status" value="1"/>
</dbReference>
<comment type="function">
    <text evidence="9">Catalyzes the phosphorylation of ribose at O-5 in a reaction requiring ATP and magnesium. The resulting D-ribose-5-phosphate can then be used either for sythesis of nucleotides, histidine, and tryptophan, or as a component of the pentose phosphate pathway.</text>
</comment>
<dbReference type="OrthoDB" id="9775849at2"/>
<dbReference type="CDD" id="cd01174">
    <property type="entry name" value="ribokinase"/>
    <property type="match status" value="1"/>
</dbReference>
<evidence type="ECO:0000256" key="5">
    <source>
        <dbReference type="ARBA" id="ARBA00022840"/>
    </source>
</evidence>
<evidence type="ECO:0000259" key="11">
    <source>
        <dbReference type="Pfam" id="PF00294"/>
    </source>
</evidence>
<dbReference type="InterPro" id="IPR011877">
    <property type="entry name" value="Ribokinase"/>
</dbReference>
<keyword evidence="8 9" id="KW-0119">Carbohydrate metabolism</keyword>
<comment type="pathway">
    <text evidence="9">Carbohydrate metabolism; D-ribose degradation; D-ribose 5-phosphate from beta-D-ribopyranose: step 2/2.</text>
</comment>
<dbReference type="GO" id="GO:0004747">
    <property type="term" value="F:ribokinase activity"/>
    <property type="evidence" value="ECO:0007669"/>
    <property type="project" value="UniProtKB-UniRule"/>
</dbReference>
<keyword evidence="4 9" id="KW-0418">Kinase</keyword>
<keyword evidence="3 9" id="KW-0547">Nucleotide-binding</keyword>
<feature type="binding site" evidence="9">
    <location>
        <begin position="40"/>
        <end position="44"/>
    </location>
    <ligand>
        <name>substrate</name>
    </ligand>
</feature>
<comment type="caution">
    <text evidence="12">The sequence shown here is derived from an EMBL/GenBank/DDBJ whole genome shotgun (WGS) entry which is preliminary data.</text>
</comment>
<dbReference type="Proteomes" id="UP000239663">
    <property type="component" value="Unassembled WGS sequence"/>
</dbReference>
<accession>A0A2S7N051</accession>
<evidence type="ECO:0000313" key="13">
    <source>
        <dbReference type="Proteomes" id="UP000239663"/>
    </source>
</evidence>
<keyword evidence="1 9" id="KW-0808">Transferase</keyword>
<dbReference type="AlphaFoldDB" id="A0A2S7N051"/>
<feature type="binding site" evidence="9">
    <location>
        <position position="139"/>
    </location>
    <ligand>
        <name>substrate</name>
    </ligand>
</feature>
<comment type="similarity">
    <text evidence="9">Belongs to the carbohydrate kinase PfkB family. Ribokinase subfamily.</text>
</comment>
<dbReference type="Pfam" id="PF00294">
    <property type="entry name" value="PfkB"/>
    <property type="match status" value="1"/>
</dbReference>
<dbReference type="InterPro" id="IPR029056">
    <property type="entry name" value="Ribokinase-like"/>
</dbReference>
<name>A0A2S7N051_9BACI</name>
<comment type="subunit">
    <text evidence="9">Homodimer.</text>
</comment>
<comment type="activity regulation">
    <text evidence="9">Activated by a monovalent cation that binds near, but not in, the active site. The most likely occupant of the site in vivo is potassium. Ion binding induces a conformational change that may alter substrate affinity.</text>
</comment>
<evidence type="ECO:0000256" key="2">
    <source>
        <dbReference type="ARBA" id="ARBA00022723"/>
    </source>
</evidence>
<dbReference type="InterPro" id="IPR002139">
    <property type="entry name" value="Ribo/fructo_kinase"/>
</dbReference>
<evidence type="ECO:0000256" key="10">
    <source>
        <dbReference type="NCBIfam" id="TIGR02152"/>
    </source>
</evidence>
<feature type="binding site" evidence="9">
    <location>
        <position position="232"/>
    </location>
    <ligand>
        <name>K(+)</name>
        <dbReference type="ChEBI" id="CHEBI:29103"/>
    </ligand>
</feature>
<feature type="binding site" evidence="9">
    <location>
        <position position="271"/>
    </location>
    <ligand>
        <name>K(+)</name>
        <dbReference type="ChEBI" id="CHEBI:29103"/>
    </ligand>
</feature>
<dbReference type="RefSeq" id="WP_104849217.1">
    <property type="nucleotide sequence ID" value="NZ_PKOZ01000004.1"/>
</dbReference>
<evidence type="ECO:0000256" key="4">
    <source>
        <dbReference type="ARBA" id="ARBA00022777"/>
    </source>
</evidence>
<feature type="binding site" evidence="9">
    <location>
        <begin position="206"/>
        <end position="211"/>
    </location>
    <ligand>
        <name>ATP</name>
        <dbReference type="ChEBI" id="CHEBI:30616"/>
    </ligand>
</feature>
<gene>
    <name evidence="9 12" type="primary">rbsK</name>
    <name evidence="12" type="ORF">CYL18_09260</name>
</gene>
<dbReference type="EC" id="2.7.1.15" evidence="9 10"/>
<keyword evidence="5 9" id="KW-0067">ATP-binding</keyword>
<keyword evidence="2 9" id="KW-0479">Metal-binding</keyword>
<keyword evidence="9" id="KW-0963">Cytoplasm</keyword>
<feature type="binding site" evidence="9">
    <location>
        <position position="234"/>
    </location>
    <ligand>
        <name>K(+)</name>
        <dbReference type="ChEBI" id="CHEBI:29103"/>
    </ligand>
</feature>
<dbReference type="InterPro" id="IPR011611">
    <property type="entry name" value="PfkB_dom"/>
</dbReference>
<feature type="domain" description="Carbohydrate kinase PfkB" evidence="11">
    <location>
        <begin position="4"/>
        <end position="280"/>
    </location>
</feature>
<dbReference type="GO" id="GO:0005524">
    <property type="term" value="F:ATP binding"/>
    <property type="evidence" value="ECO:0007669"/>
    <property type="project" value="UniProtKB-UniRule"/>
</dbReference>
<evidence type="ECO:0000313" key="12">
    <source>
        <dbReference type="EMBL" id="PQD95462.1"/>
    </source>
</evidence>
<dbReference type="EMBL" id="PKOZ01000004">
    <property type="protein sequence ID" value="PQD95462.1"/>
    <property type="molecule type" value="Genomic_DNA"/>
</dbReference>
<keyword evidence="6 9" id="KW-0460">Magnesium</keyword>
<feature type="binding site" evidence="9">
    <location>
        <begin position="12"/>
        <end position="14"/>
    </location>
    <ligand>
        <name>substrate</name>
    </ligand>
</feature>
<comment type="cofactor">
    <cofactor evidence="9">
        <name>Mg(2+)</name>
        <dbReference type="ChEBI" id="CHEBI:18420"/>
    </cofactor>
    <text evidence="9">Requires a divalent cation, most likely magnesium in vivo, as an electrophilic catalyst to aid phosphoryl group transfer. It is the chelate of the metal and the nucleotide that is the actual substrate.</text>
</comment>
<evidence type="ECO:0000256" key="7">
    <source>
        <dbReference type="ARBA" id="ARBA00022958"/>
    </source>
</evidence>
<dbReference type="SUPFAM" id="SSF53613">
    <property type="entry name" value="Ribokinase-like"/>
    <property type="match status" value="1"/>
</dbReference>
<protein>
    <recommendedName>
        <fullName evidence="9 10">Ribokinase</fullName>
        <shortName evidence="9">RK</shortName>
        <ecNumber evidence="9 10">2.7.1.15</ecNumber>
    </recommendedName>
</protein>
<dbReference type="GO" id="GO:0019303">
    <property type="term" value="P:D-ribose catabolic process"/>
    <property type="evidence" value="ECO:0007669"/>
    <property type="project" value="UniProtKB-UniRule"/>
</dbReference>
<dbReference type="NCBIfam" id="TIGR02152">
    <property type="entry name" value="D_ribokin_bact"/>
    <property type="match status" value="1"/>
</dbReference>
<reference evidence="12 13" key="1">
    <citation type="submission" date="2017-12" db="EMBL/GenBank/DDBJ databases">
        <title>Taxonomic description and draft genome of Pradoshia cofamensis Gen. nov., sp. nov., a thermotolerant bacillale isolated from anterior gut of earthworm Eisenia fetida.</title>
        <authorList>
            <person name="Saha T."/>
            <person name="Chakraborty R."/>
        </authorList>
    </citation>
    <scope>NUCLEOTIDE SEQUENCE [LARGE SCALE GENOMIC DNA]</scope>
    <source>
        <strain evidence="12 13">EAG3</strain>
    </source>
</reference>
<feature type="binding site" evidence="9">
    <location>
        <position position="262"/>
    </location>
    <ligand>
        <name>ATP</name>
        <dbReference type="ChEBI" id="CHEBI:30616"/>
    </ligand>
</feature>
<evidence type="ECO:0000256" key="9">
    <source>
        <dbReference type="HAMAP-Rule" id="MF_01987"/>
    </source>
</evidence>
<evidence type="ECO:0000256" key="3">
    <source>
        <dbReference type="ARBA" id="ARBA00022741"/>
    </source>
</evidence>